<sequence>MYTLAETSIFTRYVADYWREEERSAFFVWLVNNPTAGAVIPGSGGCRKVRWSSEGQGKRGGVRVIHYNLLDDGTIWLLTIYGKNVREDIPAHILRAIKETIDAD</sequence>
<protein>
    <submittedName>
        <fullName evidence="1">Transcriptional regulator</fullName>
    </submittedName>
</protein>
<dbReference type="Proteomes" id="UP001515641">
    <property type="component" value="Unassembled WGS sequence"/>
</dbReference>
<dbReference type="PIRSF" id="PIRSF039032">
    <property type="entry name" value="HigB-2"/>
    <property type="match status" value="1"/>
</dbReference>
<dbReference type="EMBL" id="JAAOMA010000024">
    <property type="protein sequence ID" value="NHR06802.1"/>
    <property type="molecule type" value="Genomic_DNA"/>
</dbReference>
<reference evidence="1 2" key="1">
    <citation type="submission" date="2020-03" db="EMBL/GenBank/DDBJ databases">
        <title>Draft genome sequence of environmentally isolated cultures.</title>
        <authorList>
            <person name="Wilson H.S."/>
            <person name="De Leon M.E."/>
        </authorList>
    </citation>
    <scope>NUCLEOTIDE SEQUENCE [LARGE SCALE GENOMIC DNA]</scope>
    <source>
        <strain evidence="1 2">HSC-31F16</strain>
    </source>
</reference>
<dbReference type="InterPro" id="IPR009387">
    <property type="entry name" value="HigB-2"/>
</dbReference>
<proteinExistence type="predicted"/>
<comment type="caution">
    <text evidence="1">The sequence shown here is derived from an EMBL/GenBank/DDBJ whole genome shotgun (WGS) entry which is preliminary data.</text>
</comment>
<keyword evidence="2" id="KW-1185">Reference proteome</keyword>
<gene>
    <name evidence="1" type="ORF">HA052_16560</name>
</gene>
<evidence type="ECO:0000313" key="1">
    <source>
        <dbReference type="EMBL" id="NHR06802.1"/>
    </source>
</evidence>
<organism evidence="1 2">
    <name type="scientific">Chromobacterium fluminis</name>
    <dbReference type="NCBI Taxonomy" id="3044269"/>
    <lineage>
        <taxon>Bacteria</taxon>
        <taxon>Pseudomonadati</taxon>
        <taxon>Pseudomonadota</taxon>
        <taxon>Betaproteobacteria</taxon>
        <taxon>Neisseriales</taxon>
        <taxon>Chromobacteriaceae</taxon>
        <taxon>Chromobacterium</taxon>
    </lineage>
</organism>
<accession>A0ABX0L4Q4</accession>
<evidence type="ECO:0000313" key="2">
    <source>
        <dbReference type="Proteomes" id="UP001515641"/>
    </source>
</evidence>
<name>A0ABX0L4Q4_9NEIS</name>
<dbReference type="RefSeq" id="WP_166452724.1">
    <property type="nucleotide sequence ID" value="NZ_JAAOMA010000024.1"/>
</dbReference>